<feature type="non-terminal residue" evidence="1">
    <location>
        <position position="1"/>
    </location>
</feature>
<comment type="caution">
    <text evidence="1">The sequence shown here is derived from an EMBL/GenBank/DDBJ whole genome shotgun (WGS) entry which is preliminary data.</text>
</comment>
<evidence type="ECO:0008006" key="3">
    <source>
        <dbReference type="Google" id="ProtNLM"/>
    </source>
</evidence>
<dbReference type="SUPFAM" id="SSF56801">
    <property type="entry name" value="Acetyl-CoA synthetase-like"/>
    <property type="match status" value="1"/>
</dbReference>
<gene>
    <name evidence="1" type="ORF">LAWI1_G002854</name>
</gene>
<evidence type="ECO:0000313" key="1">
    <source>
        <dbReference type="EMBL" id="TVY91688.1"/>
    </source>
</evidence>
<dbReference type="InterPro" id="IPR042099">
    <property type="entry name" value="ANL_N_sf"/>
</dbReference>
<dbReference type="Proteomes" id="UP000315522">
    <property type="component" value="Unassembled WGS sequence"/>
</dbReference>
<accession>A0A559MFK6</accession>
<name>A0A559MFK6_9HELO</name>
<evidence type="ECO:0000313" key="2">
    <source>
        <dbReference type="Proteomes" id="UP000315522"/>
    </source>
</evidence>
<dbReference type="Gene3D" id="3.40.50.12780">
    <property type="entry name" value="N-terminal domain of ligase-like"/>
    <property type="match status" value="1"/>
</dbReference>
<keyword evidence="2" id="KW-1185">Reference proteome</keyword>
<dbReference type="PROSITE" id="PS00455">
    <property type="entry name" value="AMP_BINDING"/>
    <property type="match status" value="1"/>
</dbReference>
<organism evidence="1 2">
    <name type="scientific">Lachnellula willkommii</name>
    <dbReference type="NCBI Taxonomy" id="215461"/>
    <lineage>
        <taxon>Eukaryota</taxon>
        <taxon>Fungi</taxon>
        <taxon>Dikarya</taxon>
        <taxon>Ascomycota</taxon>
        <taxon>Pezizomycotina</taxon>
        <taxon>Leotiomycetes</taxon>
        <taxon>Helotiales</taxon>
        <taxon>Lachnaceae</taxon>
        <taxon>Lachnellula</taxon>
    </lineage>
</organism>
<protein>
    <recommendedName>
        <fullName evidence="3">AMP-dependent synthetase/ligase domain-containing protein</fullName>
    </recommendedName>
</protein>
<reference evidence="1 2" key="1">
    <citation type="submission" date="2018-05" db="EMBL/GenBank/DDBJ databases">
        <title>Genome sequencing and assembly of the regulated plant pathogen Lachnellula willkommii and related sister species for the development of diagnostic species identification markers.</title>
        <authorList>
            <person name="Giroux E."/>
            <person name="Bilodeau G."/>
        </authorList>
    </citation>
    <scope>NUCLEOTIDE SEQUENCE [LARGE SCALE GENOMIC DNA]</scope>
    <source>
        <strain evidence="1 2">CBS 172.35</strain>
    </source>
</reference>
<proteinExistence type="predicted"/>
<feature type="non-terminal residue" evidence="1">
    <location>
        <position position="109"/>
    </location>
</feature>
<dbReference type="EMBL" id="QGML01000487">
    <property type="protein sequence ID" value="TVY91688.1"/>
    <property type="molecule type" value="Genomic_DNA"/>
</dbReference>
<dbReference type="AlphaFoldDB" id="A0A559MFK6"/>
<sequence>ISNLAYRSLLEGTSSLHLLVDDSFNEKARSLKEVIPELVVERIAGADVWGAAAGAKENTRLDYALDPEVEAAKISWIIHSSGSTGLPKPIYQTHSAALNKWVTKCVWIG</sequence>
<dbReference type="InterPro" id="IPR020845">
    <property type="entry name" value="AMP-binding_CS"/>
</dbReference>